<evidence type="ECO:0000313" key="2">
    <source>
        <dbReference type="Proteomes" id="UP000182569"/>
    </source>
</evidence>
<dbReference type="OrthoDB" id="1924315at2"/>
<evidence type="ECO:0000313" key="1">
    <source>
        <dbReference type="EMBL" id="APC39327.1"/>
    </source>
</evidence>
<organism evidence="1 2">
    <name type="scientific">Clostridium estertheticum subsp. estertheticum</name>
    <dbReference type="NCBI Taxonomy" id="1552"/>
    <lineage>
        <taxon>Bacteria</taxon>
        <taxon>Bacillati</taxon>
        <taxon>Bacillota</taxon>
        <taxon>Clostridia</taxon>
        <taxon>Eubacteriales</taxon>
        <taxon>Clostridiaceae</taxon>
        <taxon>Clostridium</taxon>
    </lineage>
</organism>
<proteinExistence type="predicted"/>
<gene>
    <name evidence="1" type="ORF">A7L45_04260</name>
</gene>
<protein>
    <submittedName>
        <fullName evidence="1">Uncharacterized protein</fullName>
    </submittedName>
</protein>
<dbReference type="RefSeq" id="WP_071611620.1">
    <property type="nucleotide sequence ID" value="NZ_CP015756.1"/>
</dbReference>
<dbReference type="AlphaFoldDB" id="A0A1J0GDE5"/>
<keyword evidence="2" id="KW-1185">Reference proteome</keyword>
<dbReference type="EMBL" id="CP015756">
    <property type="protein sequence ID" value="APC39327.1"/>
    <property type="molecule type" value="Genomic_DNA"/>
</dbReference>
<accession>A0A1J0GDE5</accession>
<sequence length="99" mass="11823">MITFKKMWDDVLLLLSNDDYIDMNILEKFDSGFVVKESENTIFITKEDFSSFWCKLLYYEKLSLKQVLSDDKLKPKYIYTMIKQLPYISENSSVIKLIQ</sequence>
<dbReference type="KEGG" id="ceu:A7L45_04260"/>
<name>A0A1J0GDE5_9CLOT</name>
<reference evidence="2" key="1">
    <citation type="journal article" date="2016" name="Front. Microbiol.">
        <title>Complete Genome Sequence of Clostridium estertheticum DSM 8809, a Microbe Identified in Spoiled Vacuum Packed Beef.</title>
        <authorList>
            <person name="Yu Z."/>
            <person name="Gunn L."/>
            <person name="Brennan E."/>
            <person name="Reid R."/>
            <person name="Wall P.G."/>
            <person name="Gaora O.P."/>
            <person name="Hurley D."/>
            <person name="Bolton D."/>
            <person name="Fanning S."/>
        </authorList>
    </citation>
    <scope>NUCLEOTIDE SEQUENCE [LARGE SCALE GENOMIC DNA]</scope>
    <source>
        <strain evidence="2">DSM 8809</strain>
    </source>
</reference>
<dbReference type="Proteomes" id="UP000182569">
    <property type="component" value="Chromosome"/>
</dbReference>